<evidence type="ECO:0000256" key="9">
    <source>
        <dbReference type="ARBA" id="ARBA00023034"/>
    </source>
</evidence>
<dbReference type="SUPFAM" id="SSF49348">
    <property type="entry name" value="Clathrin adaptor appendage domain"/>
    <property type="match status" value="1"/>
</dbReference>
<dbReference type="FunFam" id="2.60.40.1480:FF:000001">
    <property type="entry name" value="Coatomer subunit gamma"/>
    <property type="match status" value="1"/>
</dbReference>
<dbReference type="PANTHER" id="PTHR10261">
    <property type="entry name" value="COATOMER SUBUNIT GAMMA"/>
    <property type="match status" value="1"/>
</dbReference>
<keyword evidence="8" id="KW-0653">Protein transport</keyword>
<dbReference type="WBParaSite" id="TTAC_0000495801-mRNA-1">
    <property type="protein sequence ID" value="TTAC_0000495801-mRNA-1"/>
    <property type="gene ID" value="TTAC_0000495801"/>
</dbReference>
<reference evidence="13 14" key="2">
    <citation type="submission" date="2018-11" db="EMBL/GenBank/DDBJ databases">
        <authorList>
            <consortium name="Pathogen Informatics"/>
        </authorList>
    </citation>
    <scope>NUCLEOTIDE SEQUENCE [LARGE SCALE GENOMIC DNA]</scope>
</reference>
<evidence type="ECO:0000256" key="8">
    <source>
        <dbReference type="ARBA" id="ARBA00022927"/>
    </source>
</evidence>
<name>A0A0R3WW18_HYDTA</name>
<keyword evidence="6" id="KW-0677">Repeat</keyword>
<keyword evidence="14" id="KW-1185">Reference proteome</keyword>
<keyword evidence="5" id="KW-0963">Cytoplasm</keyword>
<evidence type="ECO:0000313" key="15">
    <source>
        <dbReference type="WBParaSite" id="TTAC_0000495801-mRNA-1"/>
    </source>
</evidence>
<dbReference type="PANTHER" id="PTHR10261:SF0">
    <property type="entry name" value="COATOMER SUBUNIT GAMMA-2"/>
    <property type="match status" value="1"/>
</dbReference>
<evidence type="ECO:0000256" key="11">
    <source>
        <dbReference type="ARBA" id="ARBA00023329"/>
    </source>
</evidence>
<comment type="similarity">
    <text evidence="3">Belongs to the COPG family.</text>
</comment>
<dbReference type="EMBL" id="UYWX01005734">
    <property type="protein sequence ID" value="VDM25923.1"/>
    <property type="molecule type" value="Genomic_DNA"/>
</dbReference>
<feature type="domain" description="Coatomer gamma subunit appendage Ig-like subdomain" evidence="12">
    <location>
        <begin position="18"/>
        <end position="155"/>
    </location>
</feature>
<proteinExistence type="inferred from homology"/>
<dbReference type="AlphaFoldDB" id="A0A0R3WW18"/>
<dbReference type="GO" id="GO:0009306">
    <property type="term" value="P:protein secretion"/>
    <property type="evidence" value="ECO:0007669"/>
    <property type="project" value="TreeGrafter"/>
</dbReference>
<evidence type="ECO:0000259" key="12">
    <source>
        <dbReference type="Pfam" id="PF08752"/>
    </source>
</evidence>
<dbReference type="Proteomes" id="UP000274429">
    <property type="component" value="Unassembled WGS sequence"/>
</dbReference>
<keyword evidence="7" id="KW-0931">ER-Golgi transport</keyword>
<accession>A0A0R3WW18</accession>
<evidence type="ECO:0000313" key="14">
    <source>
        <dbReference type="Proteomes" id="UP000274429"/>
    </source>
</evidence>
<evidence type="ECO:0000256" key="4">
    <source>
        <dbReference type="ARBA" id="ARBA00022448"/>
    </source>
</evidence>
<keyword evidence="11" id="KW-0968">Cytoplasmic vesicle</keyword>
<evidence type="ECO:0000256" key="2">
    <source>
        <dbReference type="ARBA" id="ARBA00004347"/>
    </source>
</evidence>
<dbReference type="GO" id="GO:0005783">
    <property type="term" value="C:endoplasmic reticulum"/>
    <property type="evidence" value="ECO:0007669"/>
    <property type="project" value="TreeGrafter"/>
</dbReference>
<dbReference type="GO" id="GO:0006888">
    <property type="term" value="P:endoplasmic reticulum to Golgi vesicle-mediated transport"/>
    <property type="evidence" value="ECO:0007669"/>
    <property type="project" value="TreeGrafter"/>
</dbReference>
<keyword evidence="10" id="KW-0472">Membrane</keyword>
<dbReference type="Pfam" id="PF08752">
    <property type="entry name" value="COP-gamma_platf"/>
    <property type="match status" value="1"/>
</dbReference>
<dbReference type="GO" id="GO:0006886">
    <property type="term" value="P:intracellular protein transport"/>
    <property type="evidence" value="ECO:0007669"/>
    <property type="project" value="InterPro"/>
</dbReference>
<evidence type="ECO:0000256" key="6">
    <source>
        <dbReference type="ARBA" id="ARBA00022737"/>
    </source>
</evidence>
<evidence type="ECO:0000256" key="1">
    <source>
        <dbReference type="ARBA" id="ARBA00004255"/>
    </source>
</evidence>
<dbReference type="GO" id="GO:0000139">
    <property type="term" value="C:Golgi membrane"/>
    <property type="evidence" value="ECO:0007669"/>
    <property type="project" value="UniProtKB-SubCell"/>
</dbReference>
<dbReference type="GO" id="GO:0005198">
    <property type="term" value="F:structural molecule activity"/>
    <property type="evidence" value="ECO:0007669"/>
    <property type="project" value="InterPro"/>
</dbReference>
<comment type="subcellular location">
    <subcellularLocation>
        <location evidence="2">Cytoplasmic vesicle</location>
        <location evidence="2">COPI-coated vesicle membrane</location>
        <topology evidence="2">Peripheral membrane protein</topology>
        <orientation evidence="2">Cytoplasmic side</orientation>
    </subcellularLocation>
    <subcellularLocation>
        <location evidence="1">Golgi apparatus membrane</location>
        <topology evidence="1">Peripheral membrane protein</topology>
        <orientation evidence="1">Cytoplasmic side</orientation>
    </subcellularLocation>
</comment>
<dbReference type="STRING" id="6205.A0A0R3WW18"/>
<evidence type="ECO:0000256" key="5">
    <source>
        <dbReference type="ARBA" id="ARBA00022490"/>
    </source>
</evidence>
<keyword evidence="4" id="KW-0813">Transport</keyword>
<dbReference type="GO" id="GO:0030126">
    <property type="term" value="C:COPI vesicle coat"/>
    <property type="evidence" value="ECO:0007669"/>
    <property type="project" value="InterPro"/>
</dbReference>
<gene>
    <name evidence="13" type="ORF">TTAC_LOCUS4943</name>
</gene>
<dbReference type="GO" id="GO:0005793">
    <property type="term" value="C:endoplasmic reticulum-Golgi intermediate compartment"/>
    <property type="evidence" value="ECO:0007669"/>
    <property type="project" value="TreeGrafter"/>
</dbReference>
<dbReference type="InterPro" id="IPR037067">
    <property type="entry name" value="Coatomer_gsu_app_sf"/>
</dbReference>
<protein>
    <submittedName>
        <fullName evidence="15">COP-gamma_platf domain-containing protein</fullName>
    </submittedName>
</protein>
<evidence type="ECO:0000256" key="10">
    <source>
        <dbReference type="ARBA" id="ARBA00023136"/>
    </source>
</evidence>
<dbReference type="InterPro" id="IPR017106">
    <property type="entry name" value="Coatomer_gsu"/>
</dbReference>
<keyword evidence="9" id="KW-0333">Golgi apparatus</keyword>
<dbReference type="InterPro" id="IPR013040">
    <property type="entry name" value="Coatomer_gsu_app_Ig-like_dom"/>
</dbReference>
<organism evidence="15">
    <name type="scientific">Hydatigena taeniaeformis</name>
    <name type="common">Feline tapeworm</name>
    <name type="synonym">Taenia taeniaeformis</name>
    <dbReference type="NCBI Taxonomy" id="6205"/>
    <lineage>
        <taxon>Eukaryota</taxon>
        <taxon>Metazoa</taxon>
        <taxon>Spiralia</taxon>
        <taxon>Lophotrochozoa</taxon>
        <taxon>Platyhelminthes</taxon>
        <taxon>Cestoda</taxon>
        <taxon>Eucestoda</taxon>
        <taxon>Cyclophyllidea</taxon>
        <taxon>Taeniidae</taxon>
        <taxon>Hydatigera</taxon>
    </lineage>
</organism>
<dbReference type="InterPro" id="IPR013041">
    <property type="entry name" value="Clathrin_app_Ig-like_sf"/>
</dbReference>
<dbReference type="OrthoDB" id="1074925at2759"/>
<evidence type="ECO:0000256" key="3">
    <source>
        <dbReference type="ARBA" id="ARBA00010720"/>
    </source>
</evidence>
<dbReference type="Gene3D" id="2.60.40.1480">
    <property type="entry name" value="Coatomer, gamma subunit, appendage domain"/>
    <property type="match status" value="1"/>
</dbReference>
<evidence type="ECO:0000256" key="7">
    <source>
        <dbReference type="ARBA" id="ARBA00022892"/>
    </source>
</evidence>
<sequence>MDTVPGSVPGLGTRRQDRFAEELEAIPETKALGPLFKSSNDYELTDPGTEYVVTCVIHTFLHHLVLQYDVTNTMENQVLEDVYVDVEVADDEFEVLNHLPIKTLPFNSPAPTYVIVKLPGNASLTTSFANTLRFVVKDVDAAGANDAGITDEYAVRISGLFNPSSPTTTPYNK</sequence>
<dbReference type="GO" id="GO:0072384">
    <property type="term" value="P:organelle transport along microtubule"/>
    <property type="evidence" value="ECO:0007669"/>
    <property type="project" value="TreeGrafter"/>
</dbReference>
<evidence type="ECO:0000313" key="13">
    <source>
        <dbReference type="EMBL" id="VDM25923.1"/>
    </source>
</evidence>
<reference evidence="15" key="1">
    <citation type="submission" date="2017-02" db="UniProtKB">
        <authorList>
            <consortium name="WormBaseParasite"/>
        </authorList>
    </citation>
    <scope>IDENTIFICATION</scope>
</reference>
<dbReference type="GO" id="GO:0006891">
    <property type="term" value="P:intra-Golgi vesicle-mediated transport"/>
    <property type="evidence" value="ECO:0007669"/>
    <property type="project" value="TreeGrafter"/>
</dbReference>